<keyword evidence="3" id="KW-1185">Reference proteome</keyword>
<evidence type="ECO:0000256" key="1">
    <source>
        <dbReference type="SAM" id="MobiDB-lite"/>
    </source>
</evidence>
<sequence length="65" mass="6909">MTNKNTDDNSDTHQHSAKDGDVPLKEIANKAPHPTTRSKGVNIKNNTDNKRGSGGLDNLGSGKLP</sequence>
<organism evidence="2 3">
    <name type="scientific">Pseudomonas fungipugnans</name>
    <dbReference type="NCBI Taxonomy" id="3024217"/>
    <lineage>
        <taxon>Bacteria</taxon>
        <taxon>Pseudomonadati</taxon>
        <taxon>Pseudomonadota</taxon>
        <taxon>Gammaproteobacteria</taxon>
        <taxon>Pseudomonadales</taxon>
        <taxon>Pseudomonadaceae</taxon>
        <taxon>Pseudomonas</taxon>
    </lineage>
</organism>
<dbReference type="EMBL" id="JARBWL010000002">
    <property type="protein sequence ID" value="MDI2594829.1"/>
    <property type="molecule type" value="Genomic_DNA"/>
</dbReference>
<reference evidence="2 3" key="1">
    <citation type="submission" date="2023-02" db="EMBL/GenBank/DDBJ databases">
        <title>Pseudomonas chrutzelriedensis sp. nov., a potently antifungal strain isolated from moss.</title>
        <authorList>
            <person name="Schnyder A."/>
            <person name="Kalawong R."/>
            <person name="Eberl L."/>
            <person name="Agnoli K."/>
        </authorList>
    </citation>
    <scope>NUCLEOTIDE SEQUENCE [LARGE SCALE GENOMIC DNA]</scope>
    <source>
        <strain evidence="2 3">681</strain>
    </source>
</reference>
<proteinExistence type="predicted"/>
<feature type="compositionally biased region" description="Polar residues" evidence="1">
    <location>
        <begin position="35"/>
        <end position="46"/>
    </location>
</feature>
<feature type="region of interest" description="Disordered" evidence="1">
    <location>
        <begin position="1"/>
        <end position="65"/>
    </location>
</feature>
<dbReference type="RefSeq" id="WP_282317023.1">
    <property type="nucleotide sequence ID" value="NZ_JARBWL010000002.1"/>
</dbReference>
<evidence type="ECO:0000313" key="2">
    <source>
        <dbReference type="EMBL" id="MDI2594829.1"/>
    </source>
</evidence>
<protein>
    <submittedName>
        <fullName evidence="2">Uncharacterized protein</fullName>
    </submittedName>
</protein>
<comment type="caution">
    <text evidence="2">The sequence shown here is derived from an EMBL/GenBank/DDBJ whole genome shotgun (WGS) entry which is preliminary data.</text>
</comment>
<dbReference type="Proteomes" id="UP001159100">
    <property type="component" value="Unassembled WGS sequence"/>
</dbReference>
<accession>A0ABT6QVB3</accession>
<gene>
    <name evidence="2" type="ORF">POF45_25860</name>
</gene>
<evidence type="ECO:0000313" key="3">
    <source>
        <dbReference type="Proteomes" id="UP001159100"/>
    </source>
</evidence>
<feature type="compositionally biased region" description="Basic and acidic residues" evidence="1">
    <location>
        <begin position="1"/>
        <end position="28"/>
    </location>
</feature>
<name>A0ABT6QVB3_9PSED</name>